<dbReference type="InterPro" id="IPR003782">
    <property type="entry name" value="SCO1/SenC"/>
</dbReference>
<dbReference type="PANTHER" id="PTHR12151:SF8">
    <property type="entry name" value="THIOREDOXIN DOMAIN-CONTAINING PROTEIN"/>
    <property type="match status" value="1"/>
</dbReference>
<keyword evidence="4" id="KW-1185">Reference proteome</keyword>
<evidence type="ECO:0000256" key="2">
    <source>
        <dbReference type="SAM" id="Phobius"/>
    </source>
</evidence>
<organism evidence="3 4">
    <name type="scientific">Oryzomonas japonica</name>
    <dbReference type="NCBI Taxonomy" id="2603858"/>
    <lineage>
        <taxon>Bacteria</taxon>
        <taxon>Pseudomonadati</taxon>
        <taxon>Thermodesulfobacteriota</taxon>
        <taxon>Desulfuromonadia</taxon>
        <taxon>Geobacterales</taxon>
        <taxon>Geobacteraceae</taxon>
        <taxon>Oryzomonas</taxon>
    </lineage>
</organism>
<dbReference type="EMBL" id="VZQZ01000003">
    <property type="protein sequence ID" value="KAB0666299.1"/>
    <property type="molecule type" value="Genomic_DNA"/>
</dbReference>
<comment type="similarity">
    <text evidence="1">Belongs to the SCO1/2 family.</text>
</comment>
<keyword evidence="2" id="KW-0472">Membrane</keyword>
<dbReference type="AlphaFoldDB" id="A0A7J4ZSU6"/>
<evidence type="ECO:0000256" key="1">
    <source>
        <dbReference type="ARBA" id="ARBA00010996"/>
    </source>
</evidence>
<dbReference type="InterPro" id="IPR036249">
    <property type="entry name" value="Thioredoxin-like_sf"/>
</dbReference>
<comment type="caution">
    <text evidence="3">The sequence shown here is derived from an EMBL/GenBank/DDBJ whole genome shotgun (WGS) entry which is preliminary data.</text>
</comment>
<dbReference type="Proteomes" id="UP000420562">
    <property type="component" value="Unassembled WGS sequence"/>
</dbReference>
<reference evidence="3 4" key="1">
    <citation type="submission" date="2019-09" db="EMBL/GenBank/DDBJ databases">
        <title>Geobacter sp. Red96, a novel strain isolated from paddy soil.</title>
        <authorList>
            <person name="Xu Z."/>
            <person name="Masuda Y."/>
            <person name="Itoh H."/>
            <person name="Senoo K."/>
        </authorList>
    </citation>
    <scope>NUCLEOTIDE SEQUENCE [LARGE SCALE GENOMIC DNA]</scope>
    <source>
        <strain evidence="3 4">Red96</strain>
    </source>
</reference>
<dbReference type="PANTHER" id="PTHR12151">
    <property type="entry name" value="ELECTRON TRANSPORT PROTIN SCO1/SENC FAMILY MEMBER"/>
    <property type="match status" value="1"/>
</dbReference>
<dbReference type="SUPFAM" id="SSF52833">
    <property type="entry name" value="Thioredoxin-like"/>
    <property type="match status" value="1"/>
</dbReference>
<sequence>MLLAVLMLCPCRAGAHSEEASQKHQAGDPFPKEEGPAVGIDERLGAKIPLDATFRDETGKTVRLGDLITGPTIILPVYYSCANVCNYLQGGLARVLPTIKNRPVAEYRVISFSFDESETPQLAARYKRMYLTSMNVPFPEDGWRFLTGDAANIRRVTAAAGYSFQRRGRDFIHPVTTLVVAGDGTIVRYLYGTTFLAKDVSLALLEAREGKAGASIRKVMEFCFSFDPTGKTYVFNLLRVSATVVILCAGGFLAFLLLGGTKRRKPGTLADKKEQD</sequence>
<dbReference type="Gene3D" id="3.40.30.10">
    <property type="entry name" value="Glutaredoxin"/>
    <property type="match status" value="1"/>
</dbReference>
<name>A0A7J4ZSU6_9BACT</name>
<feature type="transmembrane region" description="Helical" evidence="2">
    <location>
        <begin position="233"/>
        <end position="258"/>
    </location>
</feature>
<keyword evidence="2" id="KW-0812">Transmembrane</keyword>
<evidence type="ECO:0000313" key="3">
    <source>
        <dbReference type="EMBL" id="KAB0666299.1"/>
    </source>
</evidence>
<accession>A0A7J4ZSU6</accession>
<proteinExistence type="inferred from homology"/>
<evidence type="ECO:0000313" key="4">
    <source>
        <dbReference type="Proteomes" id="UP000420562"/>
    </source>
</evidence>
<keyword evidence="2" id="KW-1133">Transmembrane helix</keyword>
<dbReference type="CDD" id="cd02968">
    <property type="entry name" value="SCO"/>
    <property type="match status" value="1"/>
</dbReference>
<gene>
    <name evidence="3" type="ORF">F6V25_05770</name>
</gene>
<protein>
    <submittedName>
        <fullName evidence="3">SCO family protein</fullName>
    </submittedName>
</protein>